<evidence type="ECO:0000256" key="3">
    <source>
        <dbReference type="ARBA" id="ARBA00023004"/>
    </source>
</evidence>
<dbReference type="STRING" id="1798377.A2872_00500"/>
<dbReference type="InterPro" id="IPR058240">
    <property type="entry name" value="rSAM_sf"/>
</dbReference>
<dbReference type="InterPro" id="IPR050377">
    <property type="entry name" value="Radical_SAM_PqqE_MftC-like"/>
</dbReference>
<organism evidence="6 7">
    <name type="scientific">Candidatus Gottesmanbacteria bacterium RIFCSPHIGHO2_01_FULL_42_12</name>
    <dbReference type="NCBI Taxonomy" id="1798377"/>
    <lineage>
        <taxon>Bacteria</taxon>
        <taxon>Candidatus Gottesmaniibacteriota</taxon>
    </lineage>
</organism>
<dbReference type="Proteomes" id="UP000178681">
    <property type="component" value="Unassembled WGS sequence"/>
</dbReference>
<dbReference type="AlphaFoldDB" id="A0A1F5Z340"/>
<dbReference type="InterPro" id="IPR013785">
    <property type="entry name" value="Aldolase_TIM"/>
</dbReference>
<sequence>MNNIESFSVICGTAACNADCPFCISKMTGISALGLKPQPINWRNFDKACLIAKEGGVRSVIITGKGEPTLFPDHVTDYLKHLEPYRFPLIDLQTNGVRIAKYPEKYLPFLKDWYEHGLAFVAISVVSYLAEENRKVYTPHDSDYIDLPKLIDTIHEVGLSARFSVTMFDGGVDSPEKADQMISFAKRLGVEQLTLRKIAKSDNAENPEITKWTNNHLLTETQKGNIEKFLETKGHHLSTNNKRTKIFDVGGQNVCLTDALTLDPTGEDYRQIIFYPNGRVRFDWQFEGSVIL</sequence>
<evidence type="ECO:0000256" key="4">
    <source>
        <dbReference type="ARBA" id="ARBA00023014"/>
    </source>
</evidence>
<name>A0A1F5Z340_9BACT</name>
<keyword evidence="3" id="KW-0408">Iron</keyword>
<dbReference type="EMBL" id="MFJG01000019">
    <property type="protein sequence ID" value="OGG06851.1"/>
    <property type="molecule type" value="Genomic_DNA"/>
</dbReference>
<keyword evidence="1" id="KW-0949">S-adenosyl-L-methionine</keyword>
<keyword evidence="2" id="KW-0479">Metal-binding</keyword>
<evidence type="ECO:0000313" key="7">
    <source>
        <dbReference type="Proteomes" id="UP000178681"/>
    </source>
</evidence>
<dbReference type="Pfam" id="PF04055">
    <property type="entry name" value="Radical_SAM"/>
    <property type="match status" value="1"/>
</dbReference>
<keyword evidence="4" id="KW-0411">Iron-sulfur</keyword>
<dbReference type="PROSITE" id="PS51918">
    <property type="entry name" value="RADICAL_SAM"/>
    <property type="match status" value="1"/>
</dbReference>
<feature type="domain" description="Radical SAM core" evidence="5">
    <location>
        <begin position="1"/>
        <end position="243"/>
    </location>
</feature>
<protein>
    <recommendedName>
        <fullName evidence="5">Radical SAM core domain-containing protein</fullName>
    </recommendedName>
</protein>
<evidence type="ECO:0000256" key="2">
    <source>
        <dbReference type="ARBA" id="ARBA00022723"/>
    </source>
</evidence>
<reference evidence="6 7" key="1">
    <citation type="journal article" date="2016" name="Nat. Commun.">
        <title>Thousands of microbial genomes shed light on interconnected biogeochemical processes in an aquifer system.</title>
        <authorList>
            <person name="Anantharaman K."/>
            <person name="Brown C.T."/>
            <person name="Hug L.A."/>
            <person name="Sharon I."/>
            <person name="Castelle C.J."/>
            <person name="Probst A.J."/>
            <person name="Thomas B.C."/>
            <person name="Singh A."/>
            <person name="Wilkins M.J."/>
            <person name="Karaoz U."/>
            <person name="Brodie E.L."/>
            <person name="Williams K.H."/>
            <person name="Hubbard S.S."/>
            <person name="Banfield J.F."/>
        </authorList>
    </citation>
    <scope>NUCLEOTIDE SEQUENCE [LARGE SCALE GENOMIC DNA]</scope>
</reference>
<dbReference type="PANTHER" id="PTHR11228">
    <property type="entry name" value="RADICAL SAM DOMAIN PROTEIN"/>
    <property type="match status" value="1"/>
</dbReference>
<dbReference type="SFLD" id="SFLDS00029">
    <property type="entry name" value="Radical_SAM"/>
    <property type="match status" value="1"/>
</dbReference>
<proteinExistence type="predicted"/>
<evidence type="ECO:0000259" key="5">
    <source>
        <dbReference type="PROSITE" id="PS51918"/>
    </source>
</evidence>
<dbReference type="GO" id="GO:0046872">
    <property type="term" value="F:metal ion binding"/>
    <property type="evidence" value="ECO:0007669"/>
    <property type="project" value="UniProtKB-KW"/>
</dbReference>
<dbReference type="PANTHER" id="PTHR11228:SF7">
    <property type="entry name" value="PQQA PEPTIDE CYCLASE"/>
    <property type="match status" value="1"/>
</dbReference>
<gene>
    <name evidence="6" type="ORF">A2872_00500</name>
</gene>
<dbReference type="SUPFAM" id="SSF102114">
    <property type="entry name" value="Radical SAM enzymes"/>
    <property type="match status" value="1"/>
</dbReference>
<dbReference type="InterPro" id="IPR007197">
    <property type="entry name" value="rSAM"/>
</dbReference>
<evidence type="ECO:0000256" key="1">
    <source>
        <dbReference type="ARBA" id="ARBA00022691"/>
    </source>
</evidence>
<dbReference type="Gene3D" id="3.20.20.70">
    <property type="entry name" value="Aldolase class I"/>
    <property type="match status" value="1"/>
</dbReference>
<accession>A0A1F5Z340</accession>
<evidence type="ECO:0000313" key="6">
    <source>
        <dbReference type="EMBL" id="OGG06851.1"/>
    </source>
</evidence>
<dbReference type="GO" id="GO:0003824">
    <property type="term" value="F:catalytic activity"/>
    <property type="evidence" value="ECO:0007669"/>
    <property type="project" value="InterPro"/>
</dbReference>
<comment type="caution">
    <text evidence="6">The sequence shown here is derived from an EMBL/GenBank/DDBJ whole genome shotgun (WGS) entry which is preliminary data.</text>
</comment>
<dbReference type="CDD" id="cd01335">
    <property type="entry name" value="Radical_SAM"/>
    <property type="match status" value="1"/>
</dbReference>
<dbReference type="GO" id="GO:0051536">
    <property type="term" value="F:iron-sulfur cluster binding"/>
    <property type="evidence" value="ECO:0007669"/>
    <property type="project" value="UniProtKB-KW"/>
</dbReference>